<name>G2SZG3_ROSHA</name>
<feature type="coiled-coil region" evidence="1">
    <location>
        <begin position="297"/>
        <end position="342"/>
    </location>
</feature>
<dbReference type="EMBL" id="CP003040">
    <property type="protein sequence ID" value="AEN95141.1"/>
    <property type="molecule type" value="Genomic_DNA"/>
</dbReference>
<dbReference type="BioCyc" id="RHOM585394:G1H02-12-MONOMER"/>
<proteinExistence type="predicted"/>
<evidence type="ECO:0000313" key="3">
    <source>
        <dbReference type="EMBL" id="AEN95141.1"/>
    </source>
</evidence>
<reference evidence="3 4" key="1">
    <citation type="journal article" date="2015" name="Genome Announc.">
        <title>Complete genome sequence of the human gut symbiont Roseburia hominis.</title>
        <authorList>
            <person name="Travis A.J."/>
            <person name="Kelly D."/>
            <person name="Flint H.J."/>
            <person name="Aminov R.I."/>
        </authorList>
    </citation>
    <scope>NUCLEOTIDE SEQUENCE [LARGE SCALE GENOMIC DNA]</scope>
    <source>
        <strain evidence="4">DSM 16839 / JCM 17582 / NCIMB 14029 / A2-183</strain>
    </source>
</reference>
<dbReference type="Proteomes" id="UP000008178">
    <property type="component" value="Chromosome"/>
</dbReference>
<feature type="transmembrane region" description="Helical" evidence="2">
    <location>
        <begin position="6"/>
        <end position="29"/>
    </location>
</feature>
<accession>G2SZG3</accession>
<gene>
    <name evidence="3" type="ordered locus">RHOM_00060</name>
</gene>
<keyword evidence="4" id="KW-1185">Reference proteome</keyword>
<evidence type="ECO:0000256" key="1">
    <source>
        <dbReference type="SAM" id="Coils"/>
    </source>
</evidence>
<dbReference type="KEGG" id="rho:RHOM_00060"/>
<feature type="transmembrane region" description="Helical" evidence="2">
    <location>
        <begin position="41"/>
        <end position="60"/>
    </location>
</feature>
<dbReference type="InterPro" id="IPR010540">
    <property type="entry name" value="CmpB_TMEM229"/>
</dbReference>
<feature type="transmembrane region" description="Helical" evidence="2">
    <location>
        <begin position="66"/>
        <end position="88"/>
    </location>
</feature>
<evidence type="ECO:0000313" key="4">
    <source>
        <dbReference type="Proteomes" id="UP000008178"/>
    </source>
</evidence>
<feature type="transmembrane region" description="Helical" evidence="2">
    <location>
        <begin position="139"/>
        <end position="168"/>
    </location>
</feature>
<feature type="transmembrane region" description="Helical" evidence="2">
    <location>
        <begin position="109"/>
        <end position="133"/>
    </location>
</feature>
<organism evidence="3 4">
    <name type="scientific">Roseburia hominis (strain DSM 16839 / JCM 17582 / NCIMB 14029 / A2-183)</name>
    <dbReference type="NCBI Taxonomy" id="585394"/>
    <lineage>
        <taxon>Bacteria</taxon>
        <taxon>Bacillati</taxon>
        <taxon>Bacillota</taxon>
        <taxon>Clostridia</taxon>
        <taxon>Lachnospirales</taxon>
        <taxon>Lachnospiraceae</taxon>
        <taxon>Roseburia</taxon>
    </lineage>
</organism>
<keyword evidence="2" id="KW-1133">Transmembrane helix</keyword>
<dbReference type="OrthoDB" id="9789229at2"/>
<dbReference type="eggNOG" id="COG4905">
    <property type="taxonomic scope" value="Bacteria"/>
</dbReference>
<keyword evidence="1" id="KW-0175">Coiled coil</keyword>
<dbReference type="STRING" id="585394.RHOM_00060"/>
<protein>
    <recommendedName>
        <fullName evidence="5">ABC transporter permease</fullName>
    </recommendedName>
</protein>
<keyword evidence="2" id="KW-0472">Membrane</keyword>
<dbReference type="GeneID" id="93721915"/>
<dbReference type="HOGENOM" id="CLU_055257_0_0_9"/>
<keyword evidence="2" id="KW-0812">Transmembrane</keyword>
<dbReference type="Gene3D" id="1.20.120.20">
    <property type="entry name" value="Apolipoprotein"/>
    <property type="match status" value="1"/>
</dbReference>
<evidence type="ECO:0008006" key="5">
    <source>
        <dbReference type="Google" id="ProtNLM"/>
    </source>
</evidence>
<sequence length="387" mass="44259">MPQNFYELVWIFIIYAFIGWCTEVSYAALDTGKFVNRGFLNGPYCPIYGCGVVIVVAILTPLKENLLILFAGSFLLTSVLEYITGYILEKVFHNKWWDYSDKPFNIKGYVCLKFSIYWGLACTFIMDIIHPIIYAAIRFIPFVLGVVLLSIIMCVFAADCIITVTTILKFNKRLKVMDEMAASIHRLSDEIGENIYENVTDVIEKSEKFQKTHVELMDKISETKENIYGLPQTAKDKLAETTGAAKDKLAETTGAAKDKFAETTGAAKDKLAETTGAAKDKLSETKESISELPQTAKNKLAEKAENYAASREEKKRERELALEEKKRERAELMERYEKLYEEKSFGFQRLMKAFPDMKSRDNNETLEKFKIHFNIKKKDENKKDQAS</sequence>
<evidence type="ECO:0000256" key="2">
    <source>
        <dbReference type="SAM" id="Phobius"/>
    </source>
</evidence>
<dbReference type="eggNOG" id="COG0840">
    <property type="taxonomic scope" value="Bacteria"/>
</dbReference>
<dbReference type="RefSeq" id="WP_014078235.1">
    <property type="nucleotide sequence ID" value="NC_015977.1"/>
</dbReference>
<dbReference type="Pfam" id="PF06541">
    <property type="entry name" value="ABC_trans_CmpB"/>
    <property type="match status" value="1"/>
</dbReference>
<dbReference type="AlphaFoldDB" id="G2SZG3"/>